<dbReference type="InterPro" id="IPR030184">
    <property type="entry name" value="WAT1-related"/>
</dbReference>
<dbReference type="InterPro" id="IPR000620">
    <property type="entry name" value="EamA_dom"/>
</dbReference>
<comment type="similarity">
    <text evidence="2 6">Belongs to the drug/metabolite transporter (DMT) superfamily. Plant drug/metabolite exporter (P-DME) (TC 2.A.7.4) family.</text>
</comment>
<feature type="transmembrane region" description="Helical" evidence="6">
    <location>
        <begin position="303"/>
        <end position="322"/>
    </location>
</feature>
<feature type="transmembrane region" description="Helical" evidence="6">
    <location>
        <begin position="244"/>
        <end position="265"/>
    </location>
</feature>
<evidence type="ECO:0000256" key="6">
    <source>
        <dbReference type="RuleBase" id="RU363077"/>
    </source>
</evidence>
<proteinExistence type="inferred from homology"/>
<accession>A0ABD2ZZL7</accession>
<feature type="transmembrane region" description="Helical" evidence="6">
    <location>
        <begin position="180"/>
        <end position="199"/>
    </location>
</feature>
<feature type="transmembrane region" description="Helical" evidence="6">
    <location>
        <begin position="134"/>
        <end position="152"/>
    </location>
</feature>
<dbReference type="EMBL" id="JBJUIK010000007">
    <property type="protein sequence ID" value="KAL3523780.1"/>
    <property type="molecule type" value="Genomic_DNA"/>
</dbReference>
<feature type="transmembrane region" description="Helical" evidence="6">
    <location>
        <begin position="37"/>
        <end position="59"/>
    </location>
</feature>
<evidence type="ECO:0000256" key="5">
    <source>
        <dbReference type="ARBA" id="ARBA00023136"/>
    </source>
</evidence>
<feature type="domain" description="EamA" evidence="7">
    <location>
        <begin position="181"/>
        <end position="320"/>
    </location>
</feature>
<keyword evidence="5 6" id="KW-0472">Membrane</keyword>
<evidence type="ECO:0000256" key="3">
    <source>
        <dbReference type="ARBA" id="ARBA00022692"/>
    </source>
</evidence>
<evidence type="ECO:0000256" key="1">
    <source>
        <dbReference type="ARBA" id="ARBA00004141"/>
    </source>
</evidence>
<evidence type="ECO:0000256" key="2">
    <source>
        <dbReference type="ARBA" id="ARBA00007635"/>
    </source>
</evidence>
<dbReference type="InterPro" id="IPR037185">
    <property type="entry name" value="EmrE-like"/>
</dbReference>
<feature type="transmembrane region" description="Helical" evidence="6">
    <location>
        <begin position="99"/>
        <end position="122"/>
    </location>
</feature>
<dbReference type="SUPFAM" id="SSF103481">
    <property type="entry name" value="Multidrug resistance efflux transporter EmrE"/>
    <property type="match status" value="2"/>
</dbReference>
<feature type="domain" description="EamA" evidence="7">
    <location>
        <begin position="16"/>
        <end position="148"/>
    </location>
</feature>
<name>A0ABD2ZZL7_9GENT</name>
<feature type="transmembrane region" description="Helical" evidence="6">
    <location>
        <begin position="71"/>
        <end position="93"/>
    </location>
</feature>
<reference evidence="8 9" key="1">
    <citation type="submission" date="2024-11" db="EMBL/GenBank/DDBJ databases">
        <title>A near-complete genome assembly of Cinchona calisaya.</title>
        <authorList>
            <person name="Lian D.C."/>
            <person name="Zhao X.W."/>
            <person name="Wei L."/>
        </authorList>
    </citation>
    <scope>NUCLEOTIDE SEQUENCE [LARGE SCALE GENOMIC DNA]</scope>
    <source>
        <tissue evidence="8">Nenye</tissue>
    </source>
</reference>
<feature type="transmembrane region" description="Helical" evidence="6">
    <location>
        <begin position="277"/>
        <end position="297"/>
    </location>
</feature>
<organism evidence="8 9">
    <name type="scientific">Cinchona calisaya</name>
    <dbReference type="NCBI Taxonomy" id="153742"/>
    <lineage>
        <taxon>Eukaryota</taxon>
        <taxon>Viridiplantae</taxon>
        <taxon>Streptophyta</taxon>
        <taxon>Embryophyta</taxon>
        <taxon>Tracheophyta</taxon>
        <taxon>Spermatophyta</taxon>
        <taxon>Magnoliopsida</taxon>
        <taxon>eudicotyledons</taxon>
        <taxon>Gunneridae</taxon>
        <taxon>Pentapetalae</taxon>
        <taxon>asterids</taxon>
        <taxon>lamiids</taxon>
        <taxon>Gentianales</taxon>
        <taxon>Rubiaceae</taxon>
        <taxon>Cinchonoideae</taxon>
        <taxon>Cinchoneae</taxon>
        <taxon>Cinchona</taxon>
    </lineage>
</organism>
<sequence length="376" mass="41060">MELLKQAKPYLAVTFLQFGYAGSAIIAKSALNKGMSHYAFSIYRNLFAAVVFTPFALVLERKVRPRMTISILLKIIILGLLEPVIDQNLYYAAMKYTTATFATAMTNMLPALTFLLAWILRLEEVNIRRLHSQVKIAGTIVTVGGAMIMTLIRGPAIGLPWTRAHANIHSSTTVNPQDPIKGAIMIAAGCLCWASFYILQAITLKSYPACLSLTSMICAAGAFQGTILTLVAKRGNPSVFSIHFDVILLSYVYSGMVTSGVGYYISGMIMRIKGPVFVTAFSPLNMVIVAIMSTFILAEQLNFGRVSGAITIIIGLYLVIWGKCKDQNENAKCNNNVDKIIDPIDQQLHDKNLITKSSIEETSNATKENIGGDNAV</sequence>
<keyword evidence="4 6" id="KW-1133">Transmembrane helix</keyword>
<keyword evidence="9" id="KW-1185">Reference proteome</keyword>
<evidence type="ECO:0000259" key="7">
    <source>
        <dbReference type="Pfam" id="PF00892"/>
    </source>
</evidence>
<dbReference type="Proteomes" id="UP001630127">
    <property type="component" value="Unassembled WGS sequence"/>
</dbReference>
<dbReference type="PANTHER" id="PTHR31218">
    <property type="entry name" value="WAT1-RELATED PROTEIN"/>
    <property type="match status" value="1"/>
</dbReference>
<dbReference type="AlphaFoldDB" id="A0ABD2ZZL7"/>
<dbReference type="Pfam" id="PF00892">
    <property type="entry name" value="EamA"/>
    <property type="match status" value="2"/>
</dbReference>
<dbReference type="GO" id="GO:0016020">
    <property type="term" value="C:membrane"/>
    <property type="evidence" value="ECO:0007669"/>
    <property type="project" value="UniProtKB-SubCell"/>
</dbReference>
<comment type="subcellular location">
    <subcellularLocation>
        <location evidence="1 6">Membrane</location>
        <topology evidence="1 6">Multi-pass membrane protein</topology>
    </subcellularLocation>
</comment>
<evidence type="ECO:0000313" key="8">
    <source>
        <dbReference type="EMBL" id="KAL3523780.1"/>
    </source>
</evidence>
<evidence type="ECO:0000256" key="4">
    <source>
        <dbReference type="ARBA" id="ARBA00022989"/>
    </source>
</evidence>
<gene>
    <name evidence="8" type="ORF">ACH5RR_016614</name>
</gene>
<evidence type="ECO:0000313" key="9">
    <source>
        <dbReference type="Proteomes" id="UP001630127"/>
    </source>
</evidence>
<keyword evidence="3 6" id="KW-0812">Transmembrane</keyword>
<protein>
    <recommendedName>
        <fullName evidence="6">WAT1-related protein</fullName>
    </recommendedName>
</protein>
<feature type="transmembrane region" description="Helical" evidence="6">
    <location>
        <begin position="211"/>
        <end position="232"/>
    </location>
</feature>
<comment type="caution">
    <text evidence="8">The sequence shown here is derived from an EMBL/GenBank/DDBJ whole genome shotgun (WGS) entry which is preliminary data.</text>
</comment>
<feature type="transmembrane region" description="Helical" evidence="6">
    <location>
        <begin position="12"/>
        <end position="31"/>
    </location>
</feature>